<name>A0A835THD4_CHLIN</name>
<dbReference type="SUPFAM" id="SSF53335">
    <property type="entry name" value="S-adenosyl-L-methionine-dependent methyltransferases"/>
    <property type="match status" value="1"/>
</dbReference>
<dbReference type="Gene3D" id="3.40.50.150">
    <property type="entry name" value="Vaccinia Virus protein VP39"/>
    <property type="match status" value="1"/>
</dbReference>
<dbReference type="PANTHER" id="PTHR39290:SF6">
    <property type="entry name" value="S-ADENOSYL-L-METHIONINE-DEPENDENT METHYLTRANSFERASES SUPERFAMILY PROTEIN"/>
    <property type="match status" value="1"/>
</dbReference>
<gene>
    <name evidence="2" type="ORF">HXX76_005294</name>
</gene>
<dbReference type="Proteomes" id="UP000650467">
    <property type="component" value="Unassembled WGS sequence"/>
</dbReference>
<dbReference type="AlphaFoldDB" id="A0A835THD4"/>
<accession>A0A835THD4</accession>
<sequence length="502" mass="53195">MHFRAVSLDSGLPLAGDAVAALFPRGSWPQQPEQLVGFVGLQEHPLLPGSCWLALHPCNTAAALALALELQLGEAALAAADAAAAGGAVGEEAAAAAIASGAGAVCAVGAVQERYGGDREVAAAARGAGAERRGADQGTSEGVPQVVGAGGGVGGAGGSRCAEEQDGEAGVPDVDELLAAIAAAQQQARAGAGGEAGAGAAPAWAVVGPAGVRWPGDEVPVCPGEPALLARYMRAWLGLDAVKREEERQTLLARLTQPRDPDNILLHEVWEPWARGARFLTDRFRFPSPDYTRRDQEHEMEGWAHTRGVAYRDFACAVPSAEALGVITRASGGRVVEVGAGTGYWAWLLSRRGVDVVAVDNGEEYVADGPEFLARHGGCRDRALLLCWAATWELADKCVAAYRGDIVVAVTEPDMGAIWELDTEAHPEWELVQSVPLPSWPRIRSALLVFKRVPQQQGDVDSAAEGEEPEAEGEEANEQPRPRRWQRRRRLQWRRSLERVTT</sequence>
<evidence type="ECO:0000313" key="2">
    <source>
        <dbReference type="EMBL" id="KAG2438750.1"/>
    </source>
</evidence>
<dbReference type="OrthoDB" id="544602at2759"/>
<dbReference type="InterPro" id="IPR029063">
    <property type="entry name" value="SAM-dependent_MTases_sf"/>
</dbReference>
<organism evidence="2 3">
    <name type="scientific">Chlamydomonas incerta</name>
    <dbReference type="NCBI Taxonomy" id="51695"/>
    <lineage>
        <taxon>Eukaryota</taxon>
        <taxon>Viridiplantae</taxon>
        <taxon>Chlorophyta</taxon>
        <taxon>core chlorophytes</taxon>
        <taxon>Chlorophyceae</taxon>
        <taxon>CS clade</taxon>
        <taxon>Chlamydomonadales</taxon>
        <taxon>Chlamydomonadaceae</taxon>
        <taxon>Chlamydomonas</taxon>
    </lineage>
</organism>
<comment type="caution">
    <text evidence="2">The sequence shown here is derived from an EMBL/GenBank/DDBJ whole genome shotgun (WGS) entry which is preliminary data.</text>
</comment>
<proteinExistence type="predicted"/>
<feature type="compositionally biased region" description="Acidic residues" evidence="1">
    <location>
        <begin position="462"/>
        <end position="477"/>
    </location>
</feature>
<feature type="region of interest" description="Disordered" evidence="1">
    <location>
        <begin position="458"/>
        <end position="486"/>
    </location>
</feature>
<protein>
    <submittedName>
        <fullName evidence="2">Uncharacterized protein</fullName>
    </submittedName>
</protein>
<evidence type="ECO:0000256" key="1">
    <source>
        <dbReference type="SAM" id="MobiDB-lite"/>
    </source>
</evidence>
<evidence type="ECO:0000313" key="3">
    <source>
        <dbReference type="Proteomes" id="UP000650467"/>
    </source>
</evidence>
<feature type="region of interest" description="Disordered" evidence="1">
    <location>
        <begin position="128"/>
        <end position="149"/>
    </location>
</feature>
<dbReference type="EMBL" id="JAEHOC010000009">
    <property type="protein sequence ID" value="KAG2438750.1"/>
    <property type="molecule type" value="Genomic_DNA"/>
</dbReference>
<keyword evidence="3" id="KW-1185">Reference proteome</keyword>
<reference evidence="2" key="1">
    <citation type="journal article" date="2020" name="bioRxiv">
        <title>Comparative genomics of Chlamydomonas.</title>
        <authorList>
            <person name="Craig R.J."/>
            <person name="Hasan A.R."/>
            <person name="Ness R.W."/>
            <person name="Keightley P.D."/>
        </authorList>
    </citation>
    <scope>NUCLEOTIDE SEQUENCE</scope>
    <source>
        <strain evidence="2">SAG 7.73</strain>
    </source>
</reference>
<dbReference type="PANTHER" id="PTHR39290">
    <property type="entry name" value="C3H1-TYPE DOMAIN-CONTAINING PROTEIN-RELATED"/>
    <property type="match status" value="1"/>
</dbReference>